<evidence type="ECO:0000313" key="2">
    <source>
        <dbReference type="EMBL" id="KAB8031071.1"/>
    </source>
</evidence>
<sequence length="140" mass="16177">MYFKRFIYISLMFFALNSYASNKKQNIENAYNDFLLAKSEYYNALIRKDNFIDEYRVDVIAAQEHLFSVANKKPSTSDLVNEIITNEEIWKEQVLHDNNEVINQLTSEIEATQFNAAADAAAYLELFDLNLLEANAESIS</sequence>
<comment type="caution">
    <text evidence="2">The sequence shown here is derived from an EMBL/GenBank/DDBJ whole genome shotgun (WGS) entry which is preliminary data.</text>
</comment>
<dbReference type="EMBL" id="WFLN01000006">
    <property type="protein sequence ID" value="KAB8031071.1"/>
    <property type="molecule type" value="Genomic_DNA"/>
</dbReference>
<reference evidence="2 3" key="1">
    <citation type="submission" date="2019-10" db="EMBL/GenBank/DDBJ databases">
        <title>New genus of Silvanigrellaceae.</title>
        <authorList>
            <person name="Pitt A."/>
            <person name="Hahn M.W."/>
        </authorList>
    </citation>
    <scope>NUCLEOTIDE SEQUENCE [LARGE SCALE GENOMIC DNA]</scope>
    <source>
        <strain evidence="2 3">33A1-SZDP</strain>
    </source>
</reference>
<feature type="signal peptide" evidence="1">
    <location>
        <begin position="1"/>
        <end position="20"/>
    </location>
</feature>
<name>A0A833N4R5_9BACT</name>
<feature type="chain" id="PRO_5032853632" evidence="1">
    <location>
        <begin position="21"/>
        <end position="140"/>
    </location>
</feature>
<keyword evidence="3" id="KW-1185">Reference proteome</keyword>
<dbReference type="AlphaFoldDB" id="A0A833N4R5"/>
<accession>A0A833N4R5</accession>
<dbReference type="RefSeq" id="WP_152212996.1">
    <property type="nucleotide sequence ID" value="NZ_WFLN01000006.1"/>
</dbReference>
<gene>
    <name evidence="2" type="ORF">GCL57_08880</name>
</gene>
<evidence type="ECO:0000256" key="1">
    <source>
        <dbReference type="SAM" id="SignalP"/>
    </source>
</evidence>
<protein>
    <submittedName>
        <fullName evidence="2">Uncharacterized protein</fullName>
    </submittedName>
</protein>
<proteinExistence type="predicted"/>
<evidence type="ECO:0000313" key="3">
    <source>
        <dbReference type="Proteomes" id="UP000442694"/>
    </source>
</evidence>
<organism evidence="2 3">
    <name type="scientific">Fluviispira multicolorata</name>
    <dbReference type="NCBI Taxonomy" id="2654512"/>
    <lineage>
        <taxon>Bacteria</taxon>
        <taxon>Pseudomonadati</taxon>
        <taxon>Bdellovibrionota</taxon>
        <taxon>Oligoflexia</taxon>
        <taxon>Silvanigrellales</taxon>
        <taxon>Silvanigrellaceae</taxon>
        <taxon>Fluviispira</taxon>
    </lineage>
</organism>
<keyword evidence="1" id="KW-0732">Signal</keyword>
<dbReference type="Proteomes" id="UP000442694">
    <property type="component" value="Unassembled WGS sequence"/>
</dbReference>